<keyword evidence="6" id="KW-0812">Transmembrane</keyword>
<evidence type="ECO:0000256" key="8">
    <source>
        <dbReference type="ARBA" id="ARBA00022989"/>
    </source>
</evidence>
<evidence type="ECO:0000256" key="3">
    <source>
        <dbReference type="ARBA" id="ARBA00022448"/>
    </source>
</evidence>
<dbReference type="InterPro" id="IPR051045">
    <property type="entry name" value="TonB-dependent_transducer"/>
</dbReference>
<dbReference type="PANTHER" id="PTHR33446">
    <property type="entry name" value="PROTEIN TONB-RELATED"/>
    <property type="match status" value="1"/>
</dbReference>
<evidence type="ECO:0000256" key="2">
    <source>
        <dbReference type="ARBA" id="ARBA00006555"/>
    </source>
</evidence>
<sequence>PQCGPVLFPSPALPGSGSEGIVSALLAQSTPKVYVAKVGGEISLVGVLVSVCAGSAAAQTSLPAGYTYAEKMPQLPGGGGQIAIMNAIHQRIVCPPEVLRDQVHGRVFVTFTIAPTGLVQGVIVRKGLRADCDSAVVQAVRQLPRFEPGIQAGKPVAVSLTVPVMFAIQVPQPAPGAHP</sequence>
<comment type="caution">
    <text evidence="11">The sequence shown here is derived from an EMBL/GenBank/DDBJ whole genome shotgun (WGS) entry which is preliminary data.</text>
</comment>
<gene>
    <name evidence="11" type="ORF">Tci_863331</name>
</gene>
<evidence type="ECO:0000256" key="5">
    <source>
        <dbReference type="ARBA" id="ARBA00022519"/>
    </source>
</evidence>
<keyword evidence="7" id="KW-0653">Protein transport</keyword>
<dbReference type="PROSITE" id="PS52015">
    <property type="entry name" value="TONB_CTD"/>
    <property type="match status" value="1"/>
</dbReference>
<protein>
    <recommendedName>
        <fullName evidence="10">TonB C-terminal domain-containing protein</fullName>
    </recommendedName>
</protein>
<dbReference type="NCBIfam" id="TIGR01352">
    <property type="entry name" value="tonB_Cterm"/>
    <property type="match status" value="1"/>
</dbReference>
<evidence type="ECO:0000256" key="4">
    <source>
        <dbReference type="ARBA" id="ARBA00022475"/>
    </source>
</evidence>
<accession>A0A699S1S7</accession>
<evidence type="ECO:0000259" key="10">
    <source>
        <dbReference type="PROSITE" id="PS52015"/>
    </source>
</evidence>
<keyword evidence="9" id="KW-0472">Membrane</keyword>
<dbReference type="GO" id="GO:0098797">
    <property type="term" value="C:plasma membrane protein complex"/>
    <property type="evidence" value="ECO:0007669"/>
    <property type="project" value="TreeGrafter"/>
</dbReference>
<dbReference type="SUPFAM" id="SSF74653">
    <property type="entry name" value="TolA/TonB C-terminal domain"/>
    <property type="match status" value="1"/>
</dbReference>
<evidence type="ECO:0000313" key="11">
    <source>
        <dbReference type="EMBL" id="GFC91361.1"/>
    </source>
</evidence>
<keyword evidence="4" id="KW-1003">Cell membrane</keyword>
<keyword evidence="3" id="KW-0813">Transport</keyword>
<keyword evidence="5" id="KW-0997">Cell inner membrane</keyword>
<dbReference type="PANTHER" id="PTHR33446:SF2">
    <property type="entry name" value="PROTEIN TONB"/>
    <property type="match status" value="1"/>
</dbReference>
<dbReference type="GO" id="GO:0015031">
    <property type="term" value="P:protein transport"/>
    <property type="evidence" value="ECO:0007669"/>
    <property type="project" value="UniProtKB-KW"/>
</dbReference>
<evidence type="ECO:0000256" key="6">
    <source>
        <dbReference type="ARBA" id="ARBA00022692"/>
    </source>
</evidence>
<evidence type="ECO:0000256" key="7">
    <source>
        <dbReference type="ARBA" id="ARBA00022927"/>
    </source>
</evidence>
<evidence type="ECO:0000256" key="1">
    <source>
        <dbReference type="ARBA" id="ARBA00004383"/>
    </source>
</evidence>
<proteinExistence type="inferred from homology"/>
<dbReference type="Gene3D" id="3.30.1150.10">
    <property type="match status" value="1"/>
</dbReference>
<dbReference type="InterPro" id="IPR006260">
    <property type="entry name" value="TonB/TolA_C"/>
</dbReference>
<dbReference type="EMBL" id="BKCJ011131316">
    <property type="protein sequence ID" value="GFC91361.1"/>
    <property type="molecule type" value="Genomic_DNA"/>
</dbReference>
<dbReference type="InterPro" id="IPR037682">
    <property type="entry name" value="TonB_C"/>
</dbReference>
<keyword evidence="8" id="KW-1133">Transmembrane helix</keyword>
<organism evidence="11">
    <name type="scientific">Tanacetum cinerariifolium</name>
    <name type="common">Dalmatian daisy</name>
    <name type="synonym">Chrysanthemum cinerariifolium</name>
    <dbReference type="NCBI Taxonomy" id="118510"/>
    <lineage>
        <taxon>Eukaryota</taxon>
        <taxon>Viridiplantae</taxon>
        <taxon>Streptophyta</taxon>
        <taxon>Embryophyta</taxon>
        <taxon>Tracheophyta</taxon>
        <taxon>Spermatophyta</taxon>
        <taxon>Magnoliopsida</taxon>
        <taxon>eudicotyledons</taxon>
        <taxon>Gunneridae</taxon>
        <taxon>Pentapetalae</taxon>
        <taxon>asterids</taxon>
        <taxon>campanulids</taxon>
        <taxon>Asterales</taxon>
        <taxon>Asteraceae</taxon>
        <taxon>Asteroideae</taxon>
        <taxon>Anthemideae</taxon>
        <taxon>Anthemidinae</taxon>
        <taxon>Tanacetum</taxon>
    </lineage>
</organism>
<comment type="subcellular location">
    <subcellularLocation>
        <location evidence="1">Cell inner membrane</location>
        <topology evidence="1">Single-pass membrane protein</topology>
        <orientation evidence="1">Periplasmic side</orientation>
    </subcellularLocation>
</comment>
<feature type="domain" description="TonB C-terminal" evidence="10">
    <location>
        <begin position="79"/>
        <end position="175"/>
    </location>
</feature>
<evidence type="ECO:0000256" key="9">
    <source>
        <dbReference type="ARBA" id="ARBA00023136"/>
    </source>
</evidence>
<dbReference type="GO" id="GO:0031992">
    <property type="term" value="F:energy transducer activity"/>
    <property type="evidence" value="ECO:0007669"/>
    <property type="project" value="TreeGrafter"/>
</dbReference>
<feature type="non-terminal residue" evidence="11">
    <location>
        <position position="1"/>
    </location>
</feature>
<name>A0A699S1S7_TANCI</name>
<dbReference type="GO" id="GO:0055085">
    <property type="term" value="P:transmembrane transport"/>
    <property type="evidence" value="ECO:0007669"/>
    <property type="project" value="InterPro"/>
</dbReference>
<dbReference type="AlphaFoldDB" id="A0A699S1S7"/>
<dbReference type="Pfam" id="PF03544">
    <property type="entry name" value="TonB_C"/>
    <property type="match status" value="1"/>
</dbReference>
<comment type="similarity">
    <text evidence="2">Belongs to the TonB family.</text>
</comment>
<reference evidence="11" key="1">
    <citation type="journal article" date="2019" name="Sci. Rep.">
        <title>Draft genome of Tanacetum cinerariifolium, the natural source of mosquito coil.</title>
        <authorList>
            <person name="Yamashiro T."/>
            <person name="Shiraishi A."/>
            <person name="Satake H."/>
            <person name="Nakayama K."/>
        </authorList>
    </citation>
    <scope>NUCLEOTIDE SEQUENCE</scope>
</reference>